<reference evidence="2 3" key="1">
    <citation type="journal article" date="2015" name="Nature">
        <title>rRNA introns, odd ribosomes, and small enigmatic genomes across a large radiation of phyla.</title>
        <authorList>
            <person name="Brown C.T."/>
            <person name="Hug L.A."/>
            <person name="Thomas B.C."/>
            <person name="Sharon I."/>
            <person name="Castelle C.J."/>
            <person name="Singh A."/>
            <person name="Wilkins M.J."/>
            <person name="Williams K.H."/>
            <person name="Banfield J.F."/>
        </authorList>
    </citation>
    <scope>NUCLEOTIDE SEQUENCE [LARGE SCALE GENOMIC DNA]</scope>
</reference>
<protein>
    <submittedName>
        <fullName evidence="2">Uncharacterized protein</fullName>
    </submittedName>
</protein>
<evidence type="ECO:0000256" key="1">
    <source>
        <dbReference type="SAM" id="MobiDB-lite"/>
    </source>
</evidence>
<gene>
    <name evidence="2" type="ORF">UY92_C0003G0028</name>
</gene>
<dbReference type="Proteomes" id="UP000033870">
    <property type="component" value="Unassembled WGS sequence"/>
</dbReference>
<feature type="compositionally biased region" description="Low complexity" evidence="1">
    <location>
        <begin position="63"/>
        <end position="101"/>
    </location>
</feature>
<comment type="caution">
    <text evidence="2">The sequence shown here is derived from an EMBL/GenBank/DDBJ whole genome shotgun (WGS) entry which is preliminary data.</text>
</comment>
<dbReference type="EMBL" id="LCRX01000003">
    <property type="protein sequence ID" value="KKW42822.1"/>
    <property type="molecule type" value="Genomic_DNA"/>
</dbReference>
<proteinExistence type="predicted"/>
<accession>A0A0G2AN98</accession>
<organism evidence="2 3">
    <name type="scientific">Candidatus Magasanikbacteria bacterium GW2011_GWA2_56_11</name>
    <dbReference type="NCBI Taxonomy" id="1619044"/>
    <lineage>
        <taxon>Bacteria</taxon>
        <taxon>Candidatus Magasanikiibacteriota</taxon>
    </lineage>
</organism>
<name>A0A0G2AN98_9BACT</name>
<evidence type="ECO:0000313" key="3">
    <source>
        <dbReference type="Proteomes" id="UP000033870"/>
    </source>
</evidence>
<sequence>MLRDQFCAGVMVLGGQTASGNHEPMITMTELDIIGKLFENMNTRGTDAGLFYPRRASRACAKAGLTAASTTRRSSSTRAATRSSASGSLRSSRGPSDQSSSNPWPPAFLG</sequence>
<feature type="region of interest" description="Disordered" evidence="1">
    <location>
        <begin position="63"/>
        <end position="110"/>
    </location>
</feature>
<evidence type="ECO:0000313" key="2">
    <source>
        <dbReference type="EMBL" id="KKW42822.1"/>
    </source>
</evidence>
<dbReference type="AlphaFoldDB" id="A0A0G2AN98"/>